<organism evidence="2 3">
    <name type="scientific">Rarispira pelagica</name>
    <dbReference type="NCBI Taxonomy" id="3141764"/>
    <lineage>
        <taxon>Bacteria</taxon>
        <taxon>Pseudomonadati</taxon>
        <taxon>Spirochaetota</taxon>
        <taxon>Spirochaetia</taxon>
        <taxon>Winmispirales</taxon>
        <taxon>Winmispiraceae</taxon>
        <taxon>Rarispira</taxon>
    </lineage>
</organism>
<name>A0ABU9UBT3_9SPIR</name>
<dbReference type="SUPFAM" id="SSF55298">
    <property type="entry name" value="YjgF-like"/>
    <property type="match status" value="1"/>
</dbReference>
<comment type="similarity">
    <text evidence="1">Belongs to the RutC family.</text>
</comment>
<protein>
    <submittedName>
        <fullName evidence="2">RidA family protein</fullName>
    </submittedName>
</protein>
<keyword evidence="3" id="KW-1185">Reference proteome</keyword>
<dbReference type="Proteomes" id="UP001466331">
    <property type="component" value="Unassembled WGS sequence"/>
</dbReference>
<sequence length="125" mass="13613">MRKIHTKNAPEAIGPYSQAIKIGNTLYCSGQIGISPETGKIKNTTIEEEATQTLENLKTVIEAAGFAITDTVKCTIYLTNMSDFSKINEIYASYFSHKPARSTVAVKELPAGARVEIDCIAVKND</sequence>
<accession>A0ABU9UBT3</accession>
<dbReference type="EMBL" id="JBCHKQ010000001">
    <property type="protein sequence ID" value="MEM5947440.1"/>
    <property type="molecule type" value="Genomic_DNA"/>
</dbReference>
<dbReference type="InterPro" id="IPR006056">
    <property type="entry name" value="RidA"/>
</dbReference>
<dbReference type="PANTHER" id="PTHR11803:SF58">
    <property type="entry name" value="PROTEIN HMF1-RELATED"/>
    <property type="match status" value="1"/>
</dbReference>
<evidence type="ECO:0000256" key="1">
    <source>
        <dbReference type="ARBA" id="ARBA00010552"/>
    </source>
</evidence>
<dbReference type="PANTHER" id="PTHR11803">
    <property type="entry name" value="2-IMINOBUTANOATE/2-IMINOPROPANOATE DEAMINASE RIDA"/>
    <property type="match status" value="1"/>
</dbReference>
<dbReference type="CDD" id="cd00448">
    <property type="entry name" value="YjgF_YER057c_UK114_family"/>
    <property type="match status" value="1"/>
</dbReference>
<dbReference type="InterPro" id="IPR019897">
    <property type="entry name" value="RidA_CS"/>
</dbReference>
<gene>
    <name evidence="2" type="ORF">WKV44_02675</name>
</gene>
<reference evidence="2 3" key="1">
    <citation type="submission" date="2024-03" db="EMBL/GenBank/DDBJ databases">
        <title>Ignisphaera cupida sp. nov., a hyperthermophilic hydrolytic archaeon from a hot spring of Kamchatka, and proposal of Ignisphaeraceae fam. nov.</title>
        <authorList>
            <person name="Podosokorskaya O.A."/>
            <person name="Elcheninov A.G."/>
            <person name="Maltseva A.I."/>
            <person name="Zayulina K.S."/>
            <person name="Novikov A."/>
            <person name="Merkel A.Y."/>
        </authorList>
    </citation>
    <scope>NUCLEOTIDE SEQUENCE [LARGE SCALE GENOMIC DNA]</scope>
    <source>
        <strain evidence="2 3">38H-sp</strain>
    </source>
</reference>
<dbReference type="RefSeq" id="WP_420068889.1">
    <property type="nucleotide sequence ID" value="NZ_JBCHKQ010000001.1"/>
</dbReference>
<comment type="caution">
    <text evidence="2">The sequence shown here is derived from an EMBL/GenBank/DDBJ whole genome shotgun (WGS) entry which is preliminary data.</text>
</comment>
<proteinExistence type="inferred from homology"/>
<dbReference type="InterPro" id="IPR035959">
    <property type="entry name" value="RutC-like_sf"/>
</dbReference>
<dbReference type="InterPro" id="IPR006175">
    <property type="entry name" value="YjgF/YER057c/UK114"/>
</dbReference>
<dbReference type="NCBIfam" id="TIGR00004">
    <property type="entry name" value="Rid family detoxifying hydrolase"/>
    <property type="match status" value="1"/>
</dbReference>
<evidence type="ECO:0000313" key="2">
    <source>
        <dbReference type="EMBL" id="MEM5947440.1"/>
    </source>
</evidence>
<dbReference type="Gene3D" id="3.30.1330.40">
    <property type="entry name" value="RutC-like"/>
    <property type="match status" value="1"/>
</dbReference>
<dbReference type="PROSITE" id="PS01094">
    <property type="entry name" value="UPF0076"/>
    <property type="match status" value="1"/>
</dbReference>
<evidence type="ECO:0000313" key="3">
    <source>
        <dbReference type="Proteomes" id="UP001466331"/>
    </source>
</evidence>
<dbReference type="Pfam" id="PF01042">
    <property type="entry name" value="Ribonuc_L-PSP"/>
    <property type="match status" value="1"/>
</dbReference>